<proteinExistence type="predicted"/>
<evidence type="ECO:0000256" key="1">
    <source>
        <dbReference type="ARBA" id="ARBA00004651"/>
    </source>
</evidence>
<feature type="non-terminal residue" evidence="8">
    <location>
        <position position="1"/>
    </location>
</feature>
<feature type="transmembrane region" description="Helical" evidence="6">
    <location>
        <begin position="78"/>
        <end position="95"/>
    </location>
</feature>
<feature type="transmembrane region" description="Helical" evidence="6">
    <location>
        <begin position="170"/>
        <end position="188"/>
    </location>
</feature>
<dbReference type="AlphaFoldDB" id="A0A2H9U2V4"/>
<protein>
    <submittedName>
        <fullName evidence="8">EamA family transporter</fullName>
    </submittedName>
</protein>
<comment type="subcellular location">
    <subcellularLocation>
        <location evidence="1">Cell membrane</location>
        <topology evidence="1">Multi-pass membrane protein</topology>
    </subcellularLocation>
</comment>
<evidence type="ECO:0000256" key="2">
    <source>
        <dbReference type="ARBA" id="ARBA00022475"/>
    </source>
</evidence>
<gene>
    <name evidence="8" type="ORF">CUC53_13150</name>
</gene>
<feature type="transmembrane region" description="Helical" evidence="6">
    <location>
        <begin position="137"/>
        <end position="158"/>
    </location>
</feature>
<evidence type="ECO:0000313" key="8">
    <source>
        <dbReference type="EMBL" id="PJG58382.1"/>
    </source>
</evidence>
<dbReference type="InterPro" id="IPR037185">
    <property type="entry name" value="EmrE-like"/>
</dbReference>
<evidence type="ECO:0000259" key="7">
    <source>
        <dbReference type="Pfam" id="PF00892"/>
    </source>
</evidence>
<dbReference type="InterPro" id="IPR050638">
    <property type="entry name" value="AA-Vitamin_Transporters"/>
</dbReference>
<name>A0A2H9U2V4_9GAMM</name>
<keyword evidence="5 6" id="KW-0472">Membrane</keyword>
<keyword evidence="3 6" id="KW-0812">Transmembrane</keyword>
<dbReference type="SUPFAM" id="SSF103481">
    <property type="entry name" value="Multidrug resistance efflux transporter EmrE"/>
    <property type="match status" value="1"/>
</dbReference>
<evidence type="ECO:0000256" key="5">
    <source>
        <dbReference type="ARBA" id="ARBA00023136"/>
    </source>
</evidence>
<accession>A0A2H9U2V4</accession>
<feature type="domain" description="EamA" evidence="7">
    <location>
        <begin position="79"/>
        <end position="212"/>
    </location>
</feature>
<dbReference type="OrthoDB" id="5812248at2"/>
<keyword evidence="9" id="KW-1185">Reference proteome</keyword>
<feature type="transmembrane region" description="Helical" evidence="6">
    <location>
        <begin position="20"/>
        <end position="38"/>
    </location>
</feature>
<comment type="caution">
    <text evidence="8">The sequence shown here is derived from an EMBL/GenBank/DDBJ whole genome shotgun (WGS) entry which is preliminary data.</text>
</comment>
<dbReference type="GO" id="GO:0005886">
    <property type="term" value="C:plasma membrane"/>
    <property type="evidence" value="ECO:0007669"/>
    <property type="project" value="UniProtKB-SubCell"/>
</dbReference>
<reference evidence="8 9" key="1">
    <citation type="submission" date="2017-11" db="EMBL/GenBank/DDBJ databases">
        <title>Draft genome sequence of environmental isolate Aeromonas cavernicola sp. nov. MDC 2508.</title>
        <authorList>
            <person name="Colston S.M."/>
            <person name="Navarro A."/>
            <person name="Martinez-Murcia A.J."/>
            <person name="Graf J."/>
        </authorList>
    </citation>
    <scope>NUCLEOTIDE SEQUENCE [LARGE SCALE GENOMIC DNA]</scope>
    <source>
        <strain evidence="8 9">MDC 2508</strain>
    </source>
</reference>
<keyword evidence="2" id="KW-1003">Cell membrane</keyword>
<feature type="transmembrane region" description="Helical" evidence="6">
    <location>
        <begin position="104"/>
        <end position="125"/>
    </location>
</feature>
<keyword evidence="4 6" id="KW-1133">Transmembrane helix</keyword>
<evidence type="ECO:0000256" key="6">
    <source>
        <dbReference type="SAM" id="Phobius"/>
    </source>
</evidence>
<evidence type="ECO:0000256" key="3">
    <source>
        <dbReference type="ARBA" id="ARBA00022692"/>
    </source>
</evidence>
<sequence>LCYFVAMFVALRETSALDASALYTTVPLISALVSMVVFRRRISALMAVALLGGMAAAALIIFRGDLSQLATLRLTNSNLIYLLGCVGMAVNPIVVKRCYRGEPFVYLTCWTLICATCLLTLLTAPRLLVTDWQGVAWSLWLGMGYLALFATALSFFLFQQGSVLLQPEQVSAYTYLIPVLVLMTEMVAGTTVNGSQVGVGVVGVLLTMVVMVLLPSPRGHDR</sequence>
<evidence type="ECO:0000256" key="4">
    <source>
        <dbReference type="ARBA" id="ARBA00022989"/>
    </source>
</evidence>
<evidence type="ECO:0000313" key="9">
    <source>
        <dbReference type="Proteomes" id="UP000235861"/>
    </source>
</evidence>
<dbReference type="EMBL" id="PGGC01000116">
    <property type="protein sequence ID" value="PJG58382.1"/>
    <property type="molecule type" value="Genomic_DNA"/>
</dbReference>
<organism evidence="8 9">
    <name type="scientific">Aeromonas cavernicola</name>
    <dbReference type="NCBI Taxonomy" id="1006623"/>
    <lineage>
        <taxon>Bacteria</taxon>
        <taxon>Pseudomonadati</taxon>
        <taxon>Pseudomonadota</taxon>
        <taxon>Gammaproteobacteria</taxon>
        <taxon>Aeromonadales</taxon>
        <taxon>Aeromonadaceae</taxon>
        <taxon>Aeromonas</taxon>
    </lineage>
</organism>
<dbReference type="PANTHER" id="PTHR32322:SF18">
    <property type="entry name" value="S-ADENOSYLMETHIONINE_S-ADENOSYLHOMOCYSTEINE TRANSPORTER"/>
    <property type="match status" value="1"/>
</dbReference>
<dbReference type="Proteomes" id="UP000235861">
    <property type="component" value="Unassembled WGS sequence"/>
</dbReference>
<dbReference type="InterPro" id="IPR000620">
    <property type="entry name" value="EamA_dom"/>
</dbReference>
<dbReference type="RefSeq" id="WP_100294579.1">
    <property type="nucleotide sequence ID" value="NZ_PGGC01000116.1"/>
</dbReference>
<dbReference type="Pfam" id="PF00892">
    <property type="entry name" value="EamA"/>
    <property type="match status" value="1"/>
</dbReference>
<dbReference type="PANTHER" id="PTHR32322">
    <property type="entry name" value="INNER MEMBRANE TRANSPORTER"/>
    <property type="match status" value="1"/>
</dbReference>
<feature type="transmembrane region" description="Helical" evidence="6">
    <location>
        <begin position="194"/>
        <end position="214"/>
    </location>
</feature>
<feature type="transmembrane region" description="Helical" evidence="6">
    <location>
        <begin position="45"/>
        <end position="66"/>
    </location>
</feature>